<name>A0A369K513_HYPMA</name>
<keyword evidence="2" id="KW-1185">Reference proteome</keyword>
<evidence type="ECO:0000313" key="2">
    <source>
        <dbReference type="Proteomes" id="UP000076154"/>
    </source>
</evidence>
<dbReference type="AlphaFoldDB" id="A0A369K513"/>
<sequence>MTPGNTAKTHDVTYLPGLHSRKLEGSHTEAISRSEEVSFAIFIFDSTLPESKQLLSISQCFLVWSLDRARELVFIVESVRL</sequence>
<dbReference type="InParanoid" id="A0A369K513"/>
<protein>
    <submittedName>
        <fullName evidence="1">Uncharacterized protein</fullName>
    </submittedName>
</protein>
<gene>
    <name evidence="1" type="ORF">Hypma_003202</name>
</gene>
<dbReference type="EMBL" id="LUEZ02000014">
    <property type="protein sequence ID" value="RDB27755.1"/>
    <property type="molecule type" value="Genomic_DNA"/>
</dbReference>
<comment type="caution">
    <text evidence="1">The sequence shown here is derived from an EMBL/GenBank/DDBJ whole genome shotgun (WGS) entry which is preliminary data.</text>
</comment>
<dbReference type="Proteomes" id="UP000076154">
    <property type="component" value="Unassembled WGS sequence"/>
</dbReference>
<proteinExistence type="predicted"/>
<reference evidence="1" key="1">
    <citation type="submission" date="2018-04" db="EMBL/GenBank/DDBJ databases">
        <title>Whole genome sequencing of Hypsizygus marmoreus.</title>
        <authorList>
            <person name="Choi I.-G."/>
            <person name="Min B."/>
            <person name="Kim J.-G."/>
            <person name="Kim S."/>
            <person name="Oh Y.-L."/>
            <person name="Kong W.-S."/>
            <person name="Park H."/>
            <person name="Jeong J."/>
            <person name="Song E.-S."/>
        </authorList>
    </citation>
    <scope>NUCLEOTIDE SEQUENCE [LARGE SCALE GENOMIC DNA]</scope>
    <source>
        <strain evidence="1">51987-8</strain>
    </source>
</reference>
<accession>A0A369K513</accession>
<evidence type="ECO:0000313" key="1">
    <source>
        <dbReference type="EMBL" id="RDB27755.1"/>
    </source>
</evidence>
<organism evidence="1 2">
    <name type="scientific">Hypsizygus marmoreus</name>
    <name type="common">White beech mushroom</name>
    <name type="synonym">Agaricus marmoreus</name>
    <dbReference type="NCBI Taxonomy" id="39966"/>
    <lineage>
        <taxon>Eukaryota</taxon>
        <taxon>Fungi</taxon>
        <taxon>Dikarya</taxon>
        <taxon>Basidiomycota</taxon>
        <taxon>Agaricomycotina</taxon>
        <taxon>Agaricomycetes</taxon>
        <taxon>Agaricomycetidae</taxon>
        <taxon>Agaricales</taxon>
        <taxon>Tricholomatineae</taxon>
        <taxon>Lyophyllaceae</taxon>
        <taxon>Hypsizygus</taxon>
    </lineage>
</organism>